<sequence>MSKVSDCWEPPEYIVKAGRLNRDNEALLYTAPISPFVAVEEMKIPDGELFSLIVYEALERINVTKIGAPPNTEGLNAEEVLKSKMIADFLKHEFIRDVGVGTEYLYRISESITKDYFDLPPDVQDAWCYPSVAKKGHFNVCFRKDKRSKLKLIGSQIASVVRERDDYLFHAKLVTKVGADGESLTYHQIGSDEQRELFPEIILAEM</sequence>
<name>A0AAC9JHY6_9ALTE</name>
<gene>
    <name evidence="1" type="ORF">BM524_20015</name>
</gene>
<dbReference type="AlphaFoldDB" id="A0AAC9JHY6"/>
<reference evidence="1 2" key="1">
    <citation type="submission" date="2016-11" db="EMBL/GenBank/DDBJ databases">
        <title>Networking in microbes: conjugative elements and plasmids in the genus Alteromonas.</title>
        <authorList>
            <person name="Lopez-Perez M."/>
            <person name="Ramon-Marco N."/>
            <person name="Rodriguez-Valera F."/>
        </authorList>
    </citation>
    <scope>NUCLEOTIDE SEQUENCE [LARGE SCALE GENOMIC DNA]</scope>
    <source>
        <strain evidence="1 2">CP48</strain>
        <plasmid evidence="2">pamcp48-600</plasmid>
    </source>
</reference>
<dbReference type="EMBL" id="CP018025">
    <property type="protein sequence ID" value="APD92497.1"/>
    <property type="molecule type" value="Genomic_DNA"/>
</dbReference>
<proteinExistence type="predicted"/>
<geneLocation type="plasmid" evidence="2">
    <name>pamcp48-600</name>
</geneLocation>
<keyword evidence="1" id="KW-0614">Plasmid</keyword>
<organism evidence="1 2">
    <name type="scientific">Alteromonas mediterranea</name>
    <dbReference type="NCBI Taxonomy" id="314275"/>
    <lineage>
        <taxon>Bacteria</taxon>
        <taxon>Pseudomonadati</taxon>
        <taxon>Pseudomonadota</taxon>
        <taxon>Gammaproteobacteria</taxon>
        <taxon>Alteromonadales</taxon>
        <taxon>Alteromonadaceae</taxon>
        <taxon>Alteromonas/Salinimonas group</taxon>
        <taxon>Alteromonas</taxon>
    </lineage>
</organism>
<protein>
    <recommendedName>
        <fullName evidence="3">RES domain-containing protein</fullName>
    </recommendedName>
</protein>
<dbReference type="Proteomes" id="UP000182101">
    <property type="component" value="Plasmid pAMCP48-600"/>
</dbReference>
<evidence type="ECO:0008006" key="3">
    <source>
        <dbReference type="Google" id="ProtNLM"/>
    </source>
</evidence>
<evidence type="ECO:0000313" key="2">
    <source>
        <dbReference type="Proteomes" id="UP000182101"/>
    </source>
</evidence>
<evidence type="ECO:0000313" key="1">
    <source>
        <dbReference type="EMBL" id="APD92497.1"/>
    </source>
</evidence>
<accession>A0AAC9JHY6</accession>